<comment type="caution">
    <text evidence="1">The sequence shown here is derived from an EMBL/GenBank/DDBJ whole genome shotgun (WGS) entry which is preliminary data.</text>
</comment>
<dbReference type="Proteomes" id="UP001343724">
    <property type="component" value="Unassembled WGS sequence"/>
</dbReference>
<name>A0ABU6J0J8_9ACTN</name>
<accession>A0ABU6J0J8</accession>
<evidence type="ECO:0000313" key="1">
    <source>
        <dbReference type="EMBL" id="MEC4295574.1"/>
    </source>
</evidence>
<proteinExistence type="predicted"/>
<evidence type="ECO:0000313" key="2">
    <source>
        <dbReference type="Proteomes" id="UP001343724"/>
    </source>
</evidence>
<keyword evidence="2" id="KW-1185">Reference proteome</keyword>
<reference evidence="1 2" key="1">
    <citation type="submission" date="2024-01" db="EMBL/GenBank/DDBJ databases">
        <title>novel species in genus Adlercreutzia.</title>
        <authorList>
            <person name="Liu X."/>
        </authorList>
    </citation>
    <scope>NUCLEOTIDE SEQUENCE [LARGE SCALE GENOMIC DNA]</scope>
    <source>
        <strain evidence="1 2">R22</strain>
    </source>
</reference>
<gene>
    <name evidence="1" type="ORF">VJ920_09645</name>
</gene>
<sequence length="96" mass="10673">MAKENSVIDWEAYGVLLKAARLANGFTRGQKLTDAVEEGTGMKISERTIYALEDATRAPSADIFLALQQVLPELRDPEYMKPIFRNSGIKVMLVSL</sequence>
<organism evidence="1 2">
    <name type="scientific">Adlercreutzia shanghongiae</name>
    <dbReference type="NCBI Taxonomy" id="3111773"/>
    <lineage>
        <taxon>Bacteria</taxon>
        <taxon>Bacillati</taxon>
        <taxon>Actinomycetota</taxon>
        <taxon>Coriobacteriia</taxon>
        <taxon>Eggerthellales</taxon>
        <taxon>Eggerthellaceae</taxon>
        <taxon>Adlercreutzia</taxon>
    </lineage>
</organism>
<protein>
    <recommendedName>
        <fullName evidence="3">Helix-turn-helix transcriptional regulator</fullName>
    </recommendedName>
</protein>
<dbReference type="RefSeq" id="WP_326440872.1">
    <property type="nucleotide sequence ID" value="NZ_JAYMFH010000015.1"/>
</dbReference>
<dbReference type="EMBL" id="JAYMFH010000015">
    <property type="protein sequence ID" value="MEC4295574.1"/>
    <property type="molecule type" value="Genomic_DNA"/>
</dbReference>
<evidence type="ECO:0008006" key="3">
    <source>
        <dbReference type="Google" id="ProtNLM"/>
    </source>
</evidence>